<dbReference type="GeneID" id="19900293"/>
<evidence type="ECO:0000313" key="5">
    <source>
        <dbReference type="EMBL" id="EON63754.1"/>
    </source>
</evidence>
<dbReference type="PANTHER" id="PTHR47268:SF4">
    <property type="entry name" value="ACYLPHOSPHATASE"/>
    <property type="match status" value="1"/>
</dbReference>
<dbReference type="InterPro" id="IPR001792">
    <property type="entry name" value="Acylphosphatase-like_dom"/>
</dbReference>
<dbReference type="PANTHER" id="PTHR47268">
    <property type="entry name" value="ACYLPHOSPHATASE"/>
    <property type="match status" value="1"/>
</dbReference>
<protein>
    <recommendedName>
        <fullName evidence="4">Acylphosphatase-like domain-containing protein</fullName>
    </recommendedName>
</protein>
<dbReference type="InterPro" id="IPR017968">
    <property type="entry name" value="Acylphosphatase_CS"/>
</dbReference>
<dbReference type="EMBL" id="JH767565">
    <property type="protein sequence ID" value="EON63754.1"/>
    <property type="molecule type" value="Genomic_DNA"/>
</dbReference>
<dbReference type="SUPFAM" id="SSF54975">
    <property type="entry name" value="Acylphosphatase/BLUF domain-like"/>
    <property type="match status" value="1"/>
</dbReference>
<feature type="domain" description="Acylphosphatase-like" evidence="4">
    <location>
        <begin position="26"/>
        <end position="94"/>
    </location>
</feature>
<evidence type="ECO:0000256" key="3">
    <source>
        <dbReference type="SAM" id="MobiDB-lite"/>
    </source>
</evidence>
<dbReference type="AlphaFoldDB" id="R7YPL2"/>
<dbReference type="HOGENOM" id="CLU_141932_4_1_1"/>
<evidence type="ECO:0000256" key="2">
    <source>
        <dbReference type="RuleBase" id="RU004168"/>
    </source>
</evidence>
<keyword evidence="6" id="KW-1185">Reference proteome</keyword>
<feature type="compositionally biased region" description="Basic and acidic residues" evidence="3">
    <location>
        <begin position="76"/>
        <end position="87"/>
    </location>
</feature>
<dbReference type="PROSITE" id="PS51160">
    <property type="entry name" value="ACYLPHOSPHATASE_3"/>
    <property type="match status" value="1"/>
</dbReference>
<gene>
    <name evidence="5" type="ORF">W97_02982</name>
</gene>
<dbReference type="OrthoDB" id="7961613at2759"/>
<accession>R7YPL2</accession>
<evidence type="ECO:0000313" key="6">
    <source>
        <dbReference type="Proteomes" id="UP000016924"/>
    </source>
</evidence>
<proteinExistence type="inferred from homology"/>
<dbReference type="OMA" id="CRNTAND"/>
<comment type="similarity">
    <text evidence="2">Belongs to the acylphosphatase family.</text>
</comment>
<dbReference type="Proteomes" id="UP000016924">
    <property type="component" value="Unassembled WGS sequence"/>
</dbReference>
<dbReference type="GO" id="GO:0003998">
    <property type="term" value="F:acylphosphatase activity"/>
    <property type="evidence" value="ECO:0007669"/>
    <property type="project" value="InterPro"/>
</dbReference>
<name>R7YPL2_CONA1</name>
<dbReference type="Pfam" id="PF00708">
    <property type="entry name" value="Acylphosphatase"/>
    <property type="match status" value="1"/>
</dbReference>
<organism evidence="5 6">
    <name type="scientific">Coniosporium apollinis (strain CBS 100218)</name>
    <name type="common">Rock-inhabiting black yeast</name>
    <dbReference type="NCBI Taxonomy" id="1168221"/>
    <lineage>
        <taxon>Eukaryota</taxon>
        <taxon>Fungi</taxon>
        <taxon>Dikarya</taxon>
        <taxon>Ascomycota</taxon>
        <taxon>Pezizomycotina</taxon>
        <taxon>Dothideomycetes</taxon>
        <taxon>Dothideomycetes incertae sedis</taxon>
        <taxon>Coniosporium</taxon>
    </lineage>
</organism>
<dbReference type="STRING" id="1168221.R7YPL2"/>
<dbReference type="Gene3D" id="3.30.70.100">
    <property type="match status" value="1"/>
</dbReference>
<dbReference type="PROSITE" id="PS00151">
    <property type="entry name" value="ACYLPHOSPHATASE_2"/>
    <property type="match status" value="1"/>
</dbReference>
<reference evidence="6" key="1">
    <citation type="submission" date="2012-06" db="EMBL/GenBank/DDBJ databases">
        <title>The genome sequence of Coniosporium apollinis CBS 100218.</title>
        <authorList>
            <consortium name="The Broad Institute Genome Sequencing Platform"/>
            <person name="Cuomo C."/>
            <person name="Gorbushina A."/>
            <person name="Noack S."/>
            <person name="Walker B."/>
            <person name="Young S.K."/>
            <person name="Zeng Q."/>
            <person name="Gargeya S."/>
            <person name="Fitzgerald M."/>
            <person name="Haas B."/>
            <person name="Abouelleil A."/>
            <person name="Alvarado L."/>
            <person name="Arachchi H.M."/>
            <person name="Berlin A.M."/>
            <person name="Chapman S.B."/>
            <person name="Goldberg J."/>
            <person name="Griggs A."/>
            <person name="Gujja S."/>
            <person name="Hansen M."/>
            <person name="Howarth C."/>
            <person name="Imamovic A."/>
            <person name="Larimer J."/>
            <person name="McCowan C."/>
            <person name="Montmayeur A."/>
            <person name="Murphy C."/>
            <person name="Neiman D."/>
            <person name="Pearson M."/>
            <person name="Priest M."/>
            <person name="Roberts A."/>
            <person name="Saif S."/>
            <person name="Shea T."/>
            <person name="Sisk P."/>
            <person name="Sykes S."/>
            <person name="Wortman J."/>
            <person name="Nusbaum C."/>
            <person name="Birren B."/>
        </authorList>
    </citation>
    <scope>NUCLEOTIDE SEQUENCE [LARGE SCALE GENOMIC DNA]</scope>
    <source>
        <strain evidence="6">CBS 100218</strain>
    </source>
</reference>
<evidence type="ECO:0000259" key="4">
    <source>
        <dbReference type="PROSITE" id="PS51160"/>
    </source>
</evidence>
<feature type="region of interest" description="Disordered" evidence="3">
    <location>
        <begin position="64"/>
        <end position="94"/>
    </location>
</feature>
<feature type="region of interest" description="Disordered" evidence="3">
    <location>
        <begin position="1"/>
        <end position="26"/>
    </location>
</feature>
<dbReference type="InterPro" id="IPR020456">
    <property type="entry name" value="Acylphosphatase"/>
</dbReference>
<dbReference type="RefSeq" id="XP_007779071.1">
    <property type="nucleotide sequence ID" value="XM_007780881.1"/>
</dbReference>
<comment type="caution">
    <text evidence="1">Lacks conserved residue(s) required for the propagation of feature annotation.</text>
</comment>
<sequence>MCKASTSGNSHHYTPHTPTNNPRSSFTVKQANKVGVTGYVKNASDGSVQGEAQGEESSLKQFVEHLNKGPSAADVNKVETSDIEPKQGESGFSQ</sequence>
<dbReference type="InterPro" id="IPR036046">
    <property type="entry name" value="Acylphosphatase-like_dom_sf"/>
</dbReference>
<evidence type="ECO:0000256" key="1">
    <source>
        <dbReference type="PROSITE-ProRule" id="PRU00520"/>
    </source>
</evidence>